<name>A0AAV6TR95_9ARAC</name>
<reference evidence="1 2" key="1">
    <citation type="journal article" date="2022" name="Nat. Ecol. Evol.">
        <title>A masculinizing supergene underlies an exaggerated male reproductive morph in a spider.</title>
        <authorList>
            <person name="Hendrickx F."/>
            <person name="De Corte Z."/>
            <person name="Sonet G."/>
            <person name="Van Belleghem S.M."/>
            <person name="Kostlbacher S."/>
            <person name="Vangestel C."/>
        </authorList>
    </citation>
    <scope>NUCLEOTIDE SEQUENCE [LARGE SCALE GENOMIC DNA]</scope>
    <source>
        <strain evidence="1">W744_W776</strain>
    </source>
</reference>
<dbReference type="Proteomes" id="UP000827092">
    <property type="component" value="Unassembled WGS sequence"/>
</dbReference>
<evidence type="ECO:0000313" key="2">
    <source>
        <dbReference type="Proteomes" id="UP000827092"/>
    </source>
</evidence>
<evidence type="ECO:0000313" key="1">
    <source>
        <dbReference type="EMBL" id="KAG8174382.1"/>
    </source>
</evidence>
<dbReference type="EMBL" id="JAFNEN010001232">
    <property type="protein sequence ID" value="KAG8174382.1"/>
    <property type="molecule type" value="Genomic_DNA"/>
</dbReference>
<protein>
    <submittedName>
        <fullName evidence="1">Uncharacterized protein</fullName>
    </submittedName>
</protein>
<sequence length="80" mass="9238">MERIQQNINHFEVLGLNLRGALHQTQINENSILQIENSYNRIVNFVQRAGPEEINPGAVKEILEYLAETRRGLDTIRHSN</sequence>
<accession>A0AAV6TR95</accession>
<dbReference type="AlphaFoldDB" id="A0AAV6TR95"/>
<organism evidence="1 2">
    <name type="scientific">Oedothorax gibbosus</name>
    <dbReference type="NCBI Taxonomy" id="931172"/>
    <lineage>
        <taxon>Eukaryota</taxon>
        <taxon>Metazoa</taxon>
        <taxon>Ecdysozoa</taxon>
        <taxon>Arthropoda</taxon>
        <taxon>Chelicerata</taxon>
        <taxon>Arachnida</taxon>
        <taxon>Araneae</taxon>
        <taxon>Araneomorphae</taxon>
        <taxon>Entelegynae</taxon>
        <taxon>Araneoidea</taxon>
        <taxon>Linyphiidae</taxon>
        <taxon>Erigoninae</taxon>
        <taxon>Oedothorax</taxon>
    </lineage>
</organism>
<proteinExistence type="predicted"/>
<keyword evidence="2" id="KW-1185">Reference proteome</keyword>
<feature type="non-terminal residue" evidence="1">
    <location>
        <position position="80"/>
    </location>
</feature>
<gene>
    <name evidence="1" type="ORF">JTE90_003507</name>
</gene>
<comment type="caution">
    <text evidence="1">The sequence shown here is derived from an EMBL/GenBank/DDBJ whole genome shotgun (WGS) entry which is preliminary data.</text>
</comment>